<accession>A0A5B7HZT7</accession>
<name>A0A5B7HZT7_PORTR</name>
<dbReference type="AlphaFoldDB" id="A0A5B7HZT7"/>
<keyword evidence="3" id="KW-1185">Reference proteome</keyword>
<dbReference type="EMBL" id="VSRR010038478">
    <property type="protein sequence ID" value="MPC74218.1"/>
    <property type="molecule type" value="Genomic_DNA"/>
</dbReference>
<proteinExistence type="predicted"/>
<evidence type="ECO:0000313" key="3">
    <source>
        <dbReference type="Proteomes" id="UP000324222"/>
    </source>
</evidence>
<feature type="region of interest" description="Disordered" evidence="1">
    <location>
        <begin position="45"/>
        <end position="68"/>
    </location>
</feature>
<protein>
    <submittedName>
        <fullName evidence="2">Uncharacterized protein</fullName>
    </submittedName>
</protein>
<evidence type="ECO:0000313" key="2">
    <source>
        <dbReference type="EMBL" id="MPC74218.1"/>
    </source>
</evidence>
<comment type="caution">
    <text evidence="2">The sequence shown here is derived from an EMBL/GenBank/DDBJ whole genome shotgun (WGS) entry which is preliminary data.</text>
</comment>
<gene>
    <name evidence="2" type="ORF">E2C01_068570</name>
</gene>
<reference evidence="2 3" key="1">
    <citation type="submission" date="2019-05" db="EMBL/GenBank/DDBJ databases">
        <title>Another draft genome of Portunus trituberculatus and its Hox gene families provides insights of decapod evolution.</title>
        <authorList>
            <person name="Jeong J.-H."/>
            <person name="Song I."/>
            <person name="Kim S."/>
            <person name="Choi T."/>
            <person name="Kim D."/>
            <person name="Ryu S."/>
            <person name="Kim W."/>
        </authorList>
    </citation>
    <scope>NUCLEOTIDE SEQUENCE [LARGE SCALE GENOMIC DNA]</scope>
    <source>
        <tissue evidence="2">Muscle</tissue>
    </source>
</reference>
<feature type="compositionally biased region" description="Low complexity" evidence="1">
    <location>
        <begin position="45"/>
        <end position="64"/>
    </location>
</feature>
<evidence type="ECO:0000256" key="1">
    <source>
        <dbReference type="SAM" id="MobiDB-lite"/>
    </source>
</evidence>
<organism evidence="2 3">
    <name type="scientific">Portunus trituberculatus</name>
    <name type="common">Swimming crab</name>
    <name type="synonym">Neptunus trituberculatus</name>
    <dbReference type="NCBI Taxonomy" id="210409"/>
    <lineage>
        <taxon>Eukaryota</taxon>
        <taxon>Metazoa</taxon>
        <taxon>Ecdysozoa</taxon>
        <taxon>Arthropoda</taxon>
        <taxon>Crustacea</taxon>
        <taxon>Multicrustacea</taxon>
        <taxon>Malacostraca</taxon>
        <taxon>Eumalacostraca</taxon>
        <taxon>Eucarida</taxon>
        <taxon>Decapoda</taxon>
        <taxon>Pleocyemata</taxon>
        <taxon>Brachyura</taxon>
        <taxon>Eubrachyura</taxon>
        <taxon>Portunoidea</taxon>
        <taxon>Portunidae</taxon>
        <taxon>Portuninae</taxon>
        <taxon>Portunus</taxon>
    </lineage>
</organism>
<dbReference type="Proteomes" id="UP000324222">
    <property type="component" value="Unassembled WGS sequence"/>
</dbReference>
<sequence>MMPVWMLGNFKRLFYTWSGRSANQPSPTATSLSFLPSPFFTPAFPLTTPAPSTSRYSDNDGNNKSNDDKCRRVQVASQWKYISGLNITRSSGNVSLWRCVPLAAHGHKAAAGDVV</sequence>